<keyword evidence="7" id="KW-1185">Reference proteome</keyword>
<dbReference type="InterPro" id="IPR003644">
    <property type="entry name" value="Calx_beta"/>
</dbReference>
<evidence type="ECO:0000313" key="7">
    <source>
        <dbReference type="Proteomes" id="UP000192247"/>
    </source>
</evidence>
<evidence type="ECO:0000256" key="3">
    <source>
        <dbReference type="ARBA" id="ARBA00022837"/>
    </source>
</evidence>
<evidence type="ECO:0000256" key="2">
    <source>
        <dbReference type="ARBA" id="ARBA00022737"/>
    </source>
</evidence>
<accession>A0A1V9XH99</accession>
<dbReference type="SUPFAM" id="SSF141072">
    <property type="entry name" value="CalX-like"/>
    <property type="match status" value="1"/>
</dbReference>
<protein>
    <submittedName>
        <fullName evidence="6">FRAS1-related extracellular matrix protein 2-like</fullName>
    </submittedName>
</protein>
<name>A0A1V9XH99_9ACAR</name>
<dbReference type="Proteomes" id="UP000192247">
    <property type="component" value="Unassembled WGS sequence"/>
</dbReference>
<keyword evidence="3" id="KW-0106">Calcium</keyword>
<dbReference type="STRING" id="418985.A0A1V9XH99"/>
<gene>
    <name evidence="6" type="ORF">BIW11_10175</name>
</gene>
<feature type="transmembrane region" description="Helical" evidence="4">
    <location>
        <begin position="839"/>
        <end position="861"/>
    </location>
</feature>
<dbReference type="InterPro" id="IPR038081">
    <property type="entry name" value="CalX-like_sf"/>
</dbReference>
<evidence type="ECO:0000259" key="5">
    <source>
        <dbReference type="Pfam" id="PF03160"/>
    </source>
</evidence>
<keyword evidence="4" id="KW-1133">Transmembrane helix</keyword>
<keyword evidence="1" id="KW-0732">Signal</keyword>
<reference evidence="6 7" key="1">
    <citation type="journal article" date="2017" name="Gigascience">
        <title>Draft genome of the honey bee ectoparasitic mite, Tropilaelaps mercedesae, is shaped by the parasitic life history.</title>
        <authorList>
            <person name="Dong X."/>
            <person name="Armstrong S.D."/>
            <person name="Xia D."/>
            <person name="Makepeace B.L."/>
            <person name="Darby A.C."/>
            <person name="Kadowaki T."/>
        </authorList>
    </citation>
    <scope>NUCLEOTIDE SEQUENCE [LARGE SCALE GENOMIC DNA]</scope>
    <source>
        <strain evidence="6">Wuxi-XJTLU</strain>
    </source>
</reference>
<dbReference type="Gene3D" id="2.60.40.2030">
    <property type="match status" value="1"/>
</dbReference>
<dbReference type="InParanoid" id="A0A1V9XH99"/>
<evidence type="ECO:0000256" key="4">
    <source>
        <dbReference type="SAM" id="Phobius"/>
    </source>
</evidence>
<sequence length="899" mass="99934">MDAASNKVENITMNVYWCWLKLSAPSDVSAGETLTLELHRSGIKHTLTEGVLETPVGELPFSILPNVLTKFVPLHVPESLAGQRFSVRLSAVQGCLLHSICPSDQTVSIIVLSSRKDVHFENDAVNVPEPQTPYSKETFFVRVKRKPSPRRMDLKFRFYTIDGTARANEDFVPVDEVVTLKAKDDDISVPVEILGDNQLEAVEFFHIFIEPLSEHVQFRSSKARVDIEDSPSRLAFHSRPLVFAVDPGTGELLPHSKLLQKGTILYCATECDPHHPQYSCSGETLNSSVIRYEWKSLVQTTEENQKSFFSRSFSAIKSRSYLTRTNRKILPGFLYLPEVPHHDGAISLWSTKPISPGDYQRALFATKHVCSNIFQANASEFLTALDLHSCTWHYKRLFSLNELLACGAQLYYGDGRGEHEEDFLHVSSSTITISLPVHVMYVSNAVAGRWQHITVTSVLHVAFIYSNLAVGTGSVVQLKDAPMSGISGTADIDSIGVDSRENLVVNFQTSINFRGRLVAEKSEERWNESLLILSPRDGVQGAFVLRLEKQLSTAKVSWSLRSLAKLSRYSGNYSLAFYPCVGTSNEKCEVKPELAPLQFVLPVELETVQGTKQPLYPIVSFMELTLADRWLQTEIQDDHASIQVGPNDTFNKGEKVFGVVRSVLNGSSAKIFPLLTRIRQCFLCYSTARSTGASRPTEAKNQVLSCPHKIIDCEASKHPTDLSTMERSLRGSLASQNRQSFLPEIMERLDSLGADAFTFDTDSLFVWKSNGEDLSWHVHCIFAVAKEHDAGKGRPQRNIAPPNGLGDIILQKSLALHLGDLNPVAPQESDDGYPSLATAYSNVVAVFFGAALILVLGAAILNARQKKHVASSIYRTVPLAEQCFTLPVNTWDYQRETLL</sequence>
<comment type="caution">
    <text evidence="6">The sequence shown here is derived from an EMBL/GenBank/DDBJ whole genome shotgun (WGS) entry which is preliminary data.</text>
</comment>
<keyword evidence="2" id="KW-0677">Repeat</keyword>
<dbReference type="EMBL" id="MNPL01011088">
    <property type="protein sequence ID" value="OQR72763.1"/>
    <property type="molecule type" value="Genomic_DNA"/>
</dbReference>
<dbReference type="OrthoDB" id="430044at2759"/>
<keyword evidence="4" id="KW-0472">Membrane</keyword>
<organism evidence="6 7">
    <name type="scientific">Tropilaelaps mercedesae</name>
    <dbReference type="NCBI Taxonomy" id="418985"/>
    <lineage>
        <taxon>Eukaryota</taxon>
        <taxon>Metazoa</taxon>
        <taxon>Ecdysozoa</taxon>
        <taxon>Arthropoda</taxon>
        <taxon>Chelicerata</taxon>
        <taxon>Arachnida</taxon>
        <taxon>Acari</taxon>
        <taxon>Parasitiformes</taxon>
        <taxon>Mesostigmata</taxon>
        <taxon>Gamasina</taxon>
        <taxon>Dermanyssoidea</taxon>
        <taxon>Laelapidae</taxon>
        <taxon>Tropilaelaps</taxon>
    </lineage>
</organism>
<dbReference type="Pfam" id="PF03160">
    <property type="entry name" value="Calx-beta"/>
    <property type="match status" value="1"/>
</dbReference>
<dbReference type="GO" id="GO:0007154">
    <property type="term" value="P:cell communication"/>
    <property type="evidence" value="ECO:0007669"/>
    <property type="project" value="InterPro"/>
</dbReference>
<feature type="domain" description="Calx-beta" evidence="5">
    <location>
        <begin position="119"/>
        <end position="229"/>
    </location>
</feature>
<dbReference type="AlphaFoldDB" id="A0A1V9XH99"/>
<evidence type="ECO:0000313" key="6">
    <source>
        <dbReference type="EMBL" id="OQR72763.1"/>
    </source>
</evidence>
<proteinExistence type="predicted"/>
<dbReference type="GO" id="GO:0016020">
    <property type="term" value="C:membrane"/>
    <property type="evidence" value="ECO:0007669"/>
    <property type="project" value="InterPro"/>
</dbReference>
<keyword evidence="4" id="KW-0812">Transmembrane</keyword>
<evidence type="ECO:0000256" key="1">
    <source>
        <dbReference type="ARBA" id="ARBA00022729"/>
    </source>
</evidence>